<evidence type="ECO:0000313" key="1">
    <source>
        <dbReference type="EMBL" id="GFZ16789.1"/>
    </source>
</evidence>
<name>A0A7J0H124_9ERIC</name>
<accession>A0A7J0H124</accession>
<keyword evidence="2" id="KW-1185">Reference proteome</keyword>
<reference evidence="1 2" key="1">
    <citation type="submission" date="2019-07" db="EMBL/GenBank/DDBJ databases">
        <title>De Novo Assembly of kiwifruit Actinidia rufa.</title>
        <authorList>
            <person name="Sugita-Konishi S."/>
            <person name="Sato K."/>
            <person name="Mori E."/>
            <person name="Abe Y."/>
            <person name="Kisaki G."/>
            <person name="Hamano K."/>
            <person name="Suezawa K."/>
            <person name="Otani M."/>
            <person name="Fukuda T."/>
            <person name="Manabe T."/>
            <person name="Gomi K."/>
            <person name="Tabuchi M."/>
            <person name="Akimitsu K."/>
            <person name="Kataoka I."/>
        </authorList>
    </citation>
    <scope>NUCLEOTIDE SEQUENCE [LARGE SCALE GENOMIC DNA]</scope>
    <source>
        <strain evidence="2">cv. Fuchu</strain>
    </source>
</reference>
<dbReference type="AlphaFoldDB" id="A0A7J0H124"/>
<evidence type="ECO:0000313" key="2">
    <source>
        <dbReference type="Proteomes" id="UP000585474"/>
    </source>
</evidence>
<comment type="caution">
    <text evidence="1">The sequence shown here is derived from an EMBL/GenBank/DDBJ whole genome shotgun (WGS) entry which is preliminary data.</text>
</comment>
<sequence length="231" mass="25949">MGSHIANPYLTHLDHHSDDETPFPLGLLHSRCYLHLAISSFYSEILGHAFHIWMPYDYAVIFSHGSKFSISCSHRSHLHAGGVCNGLTLATTFVQLRRSPMSNTELKNPHDNRARSMANISQAPDLESIHYEMHGIAEQIRITNELNARLATKTHRIAIVLVKDIHLEAISIDRQVCTPSKEEALVCWSLGHLAELMIQWTRKLGAREDHLAGTIELTGVKISPLPKKLKT</sequence>
<gene>
    <name evidence="1" type="ORF">Acr_26g0000590</name>
</gene>
<dbReference type="Proteomes" id="UP000585474">
    <property type="component" value="Unassembled WGS sequence"/>
</dbReference>
<organism evidence="1 2">
    <name type="scientific">Actinidia rufa</name>
    <dbReference type="NCBI Taxonomy" id="165716"/>
    <lineage>
        <taxon>Eukaryota</taxon>
        <taxon>Viridiplantae</taxon>
        <taxon>Streptophyta</taxon>
        <taxon>Embryophyta</taxon>
        <taxon>Tracheophyta</taxon>
        <taxon>Spermatophyta</taxon>
        <taxon>Magnoliopsida</taxon>
        <taxon>eudicotyledons</taxon>
        <taxon>Gunneridae</taxon>
        <taxon>Pentapetalae</taxon>
        <taxon>asterids</taxon>
        <taxon>Ericales</taxon>
        <taxon>Actinidiaceae</taxon>
        <taxon>Actinidia</taxon>
    </lineage>
</organism>
<dbReference type="EMBL" id="BJWL01000026">
    <property type="protein sequence ID" value="GFZ16789.1"/>
    <property type="molecule type" value="Genomic_DNA"/>
</dbReference>
<protein>
    <submittedName>
        <fullName evidence="1">Uncharacterized protein</fullName>
    </submittedName>
</protein>
<proteinExistence type="predicted"/>